<dbReference type="InterPro" id="IPR016171">
    <property type="entry name" value="Vanillyl_alc_oxidase_C-sub2"/>
</dbReference>
<evidence type="ECO:0000313" key="7">
    <source>
        <dbReference type="Proteomes" id="UP000553963"/>
    </source>
</evidence>
<proteinExistence type="inferred from homology"/>
<dbReference type="PANTHER" id="PTHR43716">
    <property type="entry name" value="D-2-HYDROXYGLUTARATE DEHYDROGENASE, MITOCHONDRIAL"/>
    <property type="match status" value="1"/>
</dbReference>
<dbReference type="InterPro" id="IPR004113">
    <property type="entry name" value="FAD-bd_oxidored_4_C"/>
</dbReference>
<dbReference type="GO" id="GO:0003824">
    <property type="term" value="F:catalytic activity"/>
    <property type="evidence" value="ECO:0007669"/>
    <property type="project" value="InterPro"/>
</dbReference>
<keyword evidence="7" id="KW-1185">Reference proteome</keyword>
<dbReference type="Gene3D" id="3.30.70.2740">
    <property type="match status" value="1"/>
</dbReference>
<comment type="caution">
    <text evidence="6">The sequence shown here is derived from an EMBL/GenBank/DDBJ whole genome shotgun (WGS) entry which is preliminary data.</text>
</comment>
<dbReference type="Gene3D" id="3.30.465.10">
    <property type="match status" value="1"/>
</dbReference>
<dbReference type="Proteomes" id="UP000553963">
    <property type="component" value="Unassembled WGS sequence"/>
</dbReference>
<evidence type="ECO:0000313" key="6">
    <source>
        <dbReference type="EMBL" id="MBB3930510.1"/>
    </source>
</evidence>
<dbReference type="GO" id="GO:0071949">
    <property type="term" value="F:FAD binding"/>
    <property type="evidence" value="ECO:0007669"/>
    <property type="project" value="InterPro"/>
</dbReference>
<dbReference type="EMBL" id="JACIDS010000002">
    <property type="protein sequence ID" value="MBB3930510.1"/>
    <property type="molecule type" value="Genomic_DNA"/>
</dbReference>
<dbReference type="FunFam" id="1.10.45.10:FF:000001">
    <property type="entry name" value="D-lactate dehydrogenase mitochondrial"/>
    <property type="match status" value="1"/>
</dbReference>
<sequence length="473" mass="49998">MLNAPTPDLLARFAAIVGPAHALTDDAATEPYRTEWRDRFPGKTPLVLRPGTREEVSQILALANEHRVAIVPQSGNTGLVGGQVPDQSGTEIVLSLDRLTKIRAVDAEGYSMTVEAGAILADVQAAAEAAGRLFPLSLGSEGSCRIGGNVSTNAGGTAVLAYGNMRELVLGLEVVLADGRIWEGLGSLRKDNTGYDLKQLFIGGEGTLGVVTAVVLKLFPRPKGEAAAFAAVADPAAALALFNLARDRAGHELTGFELMPRIGMDFTLKHLAGTRDPLAEPSPWYVLIEIASGHSDEAARATMEDVLGTAFEAGVVSDAAIAQSLADRKAFWHIRHGMSEAQKPEGGSIKHDVSVPIARVPEFLAEAIAAVEAMVPGCRPVPFGHLGDGNIHFNVSQPIGADKEAYLARWSEMNHVVHGIVGRYHGSISAEHGIGRLKRDELPAVKGEVAMAMMRSIKQALDPNGILNPGKVV</sequence>
<dbReference type="GO" id="GO:0022904">
    <property type="term" value="P:respiratory electron transport chain"/>
    <property type="evidence" value="ECO:0007669"/>
    <property type="project" value="TreeGrafter"/>
</dbReference>
<comment type="similarity">
    <text evidence="2">Belongs to the FAD-binding oxidoreductase/transferase type 4 family.</text>
</comment>
<dbReference type="SUPFAM" id="SSF56176">
    <property type="entry name" value="FAD-binding/transporter-associated domain-like"/>
    <property type="match status" value="1"/>
</dbReference>
<dbReference type="InterPro" id="IPR016164">
    <property type="entry name" value="FAD-linked_Oxase-like_C"/>
</dbReference>
<dbReference type="PANTHER" id="PTHR43716:SF2">
    <property type="entry name" value="BLL6224 PROTEIN"/>
    <property type="match status" value="1"/>
</dbReference>
<dbReference type="Pfam" id="PF02913">
    <property type="entry name" value="FAD-oxidase_C"/>
    <property type="match status" value="1"/>
</dbReference>
<comment type="cofactor">
    <cofactor evidence="1">
        <name>FAD</name>
        <dbReference type="ChEBI" id="CHEBI:57692"/>
    </cofactor>
</comment>
<reference evidence="6 7" key="1">
    <citation type="submission" date="2020-08" db="EMBL/GenBank/DDBJ databases">
        <title>Genomic Encyclopedia of Type Strains, Phase IV (KMG-IV): sequencing the most valuable type-strain genomes for metagenomic binning, comparative biology and taxonomic classification.</title>
        <authorList>
            <person name="Goeker M."/>
        </authorList>
    </citation>
    <scope>NUCLEOTIDE SEQUENCE [LARGE SCALE GENOMIC DNA]</scope>
    <source>
        <strain evidence="6 7">DSM 25966</strain>
    </source>
</reference>
<dbReference type="InterPro" id="IPR016169">
    <property type="entry name" value="FAD-bd_PCMH_sub2"/>
</dbReference>
<organism evidence="6 7">
    <name type="scientific">Kaistia hirudinis</name>
    <dbReference type="NCBI Taxonomy" id="1293440"/>
    <lineage>
        <taxon>Bacteria</taxon>
        <taxon>Pseudomonadati</taxon>
        <taxon>Pseudomonadota</taxon>
        <taxon>Alphaproteobacteria</taxon>
        <taxon>Hyphomicrobiales</taxon>
        <taxon>Kaistiaceae</taxon>
        <taxon>Kaistia</taxon>
    </lineage>
</organism>
<dbReference type="InterPro" id="IPR016167">
    <property type="entry name" value="FAD-bd_PCMH_sub1"/>
</dbReference>
<dbReference type="Gene3D" id="3.30.70.2190">
    <property type="match status" value="1"/>
</dbReference>
<protein>
    <submittedName>
        <fullName evidence="6">FAD/FMN-containing dehydrogenase</fullName>
    </submittedName>
</protein>
<dbReference type="InterPro" id="IPR051264">
    <property type="entry name" value="FAD-oxidored/transferase_4"/>
</dbReference>
<evidence type="ECO:0000256" key="4">
    <source>
        <dbReference type="ARBA" id="ARBA00022827"/>
    </source>
</evidence>
<feature type="domain" description="FAD-binding PCMH-type" evidence="5">
    <location>
        <begin position="40"/>
        <end position="221"/>
    </location>
</feature>
<dbReference type="Gene3D" id="3.30.43.10">
    <property type="entry name" value="Uridine Diphospho-n-acetylenolpyruvylglucosamine Reductase, domain 2"/>
    <property type="match status" value="1"/>
</dbReference>
<dbReference type="AlphaFoldDB" id="A0A840AJU6"/>
<dbReference type="InterPro" id="IPR006094">
    <property type="entry name" value="Oxid_FAD_bind_N"/>
</dbReference>
<dbReference type="InterPro" id="IPR036318">
    <property type="entry name" value="FAD-bd_PCMH-like_sf"/>
</dbReference>
<gene>
    <name evidence="6" type="ORF">GGR25_001549</name>
</gene>
<evidence type="ECO:0000259" key="5">
    <source>
        <dbReference type="PROSITE" id="PS51387"/>
    </source>
</evidence>
<dbReference type="Gene3D" id="1.10.45.10">
    <property type="entry name" value="Vanillyl-alcohol Oxidase, Chain A, domain 4"/>
    <property type="match status" value="1"/>
</dbReference>
<dbReference type="SUPFAM" id="SSF55103">
    <property type="entry name" value="FAD-linked oxidases, C-terminal domain"/>
    <property type="match status" value="1"/>
</dbReference>
<evidence type="ECO:0000256" key="1">
    <source>
        <dbReference type="ARBA" id="ARBA00001974"/>
    </source>
</evidence>
<evidence type="ECO:0000256" key="2">
    <source>
        <dbReference type="ARBA" id="ARBA00008000"/>
    </source>
</evidence>
<name>A0A840AJU6_9HYPH</name>
<keyword evidence="3" id="KW-0285">Flavoprotein</keyword>
<dbReference type="PROSITE" id="PS51387">
    <property type="entry name" value="FAD_PCMH"/>
    <property type="match status" value="1"/>
</dbReference>
<dbReference type="InterPro" id="IPR016166">
    <property type="entry name" value="FAD-bd_PCMH"/>
</dbReference>
<accession>A0A840AJU6</accession>
<dbReference type="Pfam" id="PF01565">
    <property type="entry name" value="FAD_binding_4"/>
    <property type="match status" value="1"/>
</dbReference>
<evidence type="ECO:0000256" key="3">
    <source>
        <dbReference type="ARBA" id="ARBA00022630"/>
    </source>
</evidence>
<keyword evidence="4" id="KW-0274">FAD</keyword>
<dbReference type="RefSeq" id="WP_183398161.1">
    <property type="nucleotide sequence ID" value="NZ_JACIDS010000002.1"/>
</dbReference>